<dbReference type="EMBL" id="JBFAKC010000009">
    <property type="protein sequence ID" value="MEV0710005.1"/>
    <property type="molecule type" value="Genomic_DNA"/>
</dbReference>
<proteinExistence type="predicted"/>
<dbReference type="InterPro" id="IPR052155">
    <property type="entry name" value="Biofilm_reg_signaling"/>
</dbReference>
<evidence type="ECO:0000259" key="1">
    <source>
        <dbReference type="PROSITE" id="PS50112"/>
    </source>
</evidence>
<dbReference type="EC" id="2.7.7.65" evidence="4"/>
<dbReference type="PANTHER" id="PTHR44757">
    <property type="entry name" value="DIGUANYLATE CYCLASE DGCP"/>
    <property type="match status" value="1"/>
</dbReference>
<name>A0ABV3FX58_9NOCA</name>
<keyword evidence="4" id="KW-0808">Transferase</keyword>
<gene>
    <name evidence="4" type="ORF">AB0I48_20785</name>
</gene>
<dbReference type="Gene3D" id="3.30.450.20">
    <property type="entry name" value="PAS domain"/>
    <property type="match status" value="1"/>
</dbReference>
<dbReference type="SUPFAM" id="SSF55785">
    <property type="entry name" value="PYP-like sensor domain (PAS domain)"/>
    <property type="match status" value="1"/>
</dbReference>
<dbReference type="CDD" id="cd01949">
    <property type="entry name" value="GGDEF"/>
    <property type="match status" value="1"/>
</dbReference>
<dbReference type="PROSITE" id="PS50887">
    <property type="entry name" value="GGDEF"/>
    <property type="match status" value="1"/>
</dbReference>
<reference evidence="4 5" key="1">
    <citation type="submission" date="2024-06" db="EMBL/GenBank/DDBJ databases">
        <title>The Natural Products Discovery Center: Release of the First 8490 Sequenced Strains for Exploring Actinobacteria Biosynthetic Diversity.</title>
        <authorList>
            <person name="Kalkreuter E."/>
            <person name="Kautsar S.A."/>
            <person name="Yang D."/>
            <person name="Bader C.D."/>
            <person name="Teijaro C.N."/>
            <person name="Fluegel L."/>
            <person name="Davis C.M."/>
            <person name="Simpson J.R."/>
            <person name="Lauterbach L."/>
            <person name="Steele A.D."/>
            <person name="Gui C."/>
            <person name="Meng S."/>
            <person name="Li G."/>
            <person name="Viehrig K."/>
            <person name="Ye F."/>
            <person name="Su P."/>
            <person name="Kiefer A.F."/>
            <person name="Nichols A."/>
            <person name="Cepeda A.J."/>
            <person name="Yan W."/>
            <person name="Fan B."/>
            <person name="Jiang Y."/>
            <person name="Adhikari A."/>
            <person name="Zheng C.-J."/>
            <person name="Schuster L."/>
            <person name="Cowan T.M."/>
            <person name="Smanski M.J."/>
            <person name="Chevrette M.G."/>
            <person name="De Carvalho L.P.S."/>
            <person name="Shen B."/>
        </authorList>
    </citation>
    <scope>NUCLEOTIDE SEQUENCE [LARGE SCALE GENOMIC DNA]</scope>
    <source>
        <strain evidence="4 5">NPDC050403</strain>
    </source>
</reference>
<dbReference type="SMART" id="SM00086">
    <property type="entry name" value="PAC"/>
    <property type="match status" value="1"/>
</dbReference>
<dbReference type="CDD" id="cd00130">
    <property type="entry name" value="PAS"/>
    <property type="match status" value="1"/>
</dbReference>
<dbReference type="SUPFAM" id="SSF55073">
    <property type="entry name" value="Nucleotide cyclase"/>
    <property type="match status" value="1"/>
</dbReference>
<dbReference type="NCBIfam" id="TIGR00229">
    <property type="entry name" value="sensory_box"/>
    <property type="match status" value="1"/>
</dbReference>
<dbReference type="InterPro" id="IPR043128">
    <property type="entry name" value="Rev_trsase/Diguanyl_cyclase"/>
</dbReference>
<dbReference type="InterPro" id="IPR000014">
    <property type="entry name" value="PAS"/>
</dbReference>
<dbReference type="Gene3D" id="3.30.70.270">
    <property type="match status" value="1"/>
</dbReference>
<keyword evidence="5" id="KW-1185">Reference proteome</keyword>
<feature type="domain" description="PAS" evidence="1">
    <location>
        <begin position="117"/>
        <end position="188"/>
    </location>
</feature>
<dbReference type="NCBIfam" id="TIGR00254">
    <property type="entry name" value="GGDEF"/>
    <property type="match status" value="1"/>
</dbReference>
<evidence type="ECO:0000259" key="3">
    <source>
        <dbReference type="PROSITE" id="PS50887"/>
    </source>
</evidence>
<dbReference type="Pfam" id="PF00990">
    <property type="entry name" value="GGDEF"/>
    <property type="match status" value="1"/>
</dbReference>
<dbReference type="Proteomes" id="UP001551695">
    <property type="component" value="Unassembled WGS sequence"/>
</dbReference>
<dbReference type="SMART" id="SM00267">
    <property type="entry name" value="GGDEF"/>
    <property type="match status" value="1"/>
</dbReference>
<evidence type="ECO:0000313" key="5">
    <source>
        <dbReference type="Proteomes" id="UP001551695"/>
    </source>
</evidence>
<evidence type="ECO:0000313" key="4">
    <source>
        <dbReference type="EMBL" id="MEV0710005.1"/>
    </source>
</evidence>
<dbReference type="InterPro" id="IPR000160">
    <property type="entry name" value="GGDEF_dom"/>
</dbReference>
<dbReference type="InterPro" id="IPR013656">
    <property type="entry name" value="PAS_4"/>
</dbReference>
<evidence type="ECO:0000259" key="2">
    <source>
        <dbReference type="PROSITE" id="PS50113"/>
    </source>
</evidence>
<dbReference type="GO" id="GO:0052621">
    <property type="term" value="F:diguanylate cyclase activity"/>
    <property type="evidence" value="ECO:0007669"/>
    <property type="project" value="UniProtKB-EC"/>
</dbReference>
<dbReference type="PANTHER" id="PTHR44757:SF2">
    <property type="entry name" value="BIOFILM ARCHITECTURE MAINTENANCE PROTEIN MBAA"/>
    <property type="match status" value="1"/>
</dbReference>
<feature type="domain" description="GGDEF" evidence="3">
    <location>
        <begin position="275"/>
        <end position="409"/>
    </location>
</feature>
<organism evidence="4 5">
    <name type="scientific">Nocardia aurea</name>
    <dbReference type="NCBI Taxonomy" id="2144174"/>
    <lineage>
        <taxon>Bacteria</taxon>
        <taxon>Bacillati</taxon>
        <taxon>Actinomycetota</taxon>
        <taxon>Actinomycetes</taxon>
        <taxon>Mycobacteriales</taxon>
        <taxon>Nocardiaceae</taxon>
        <taxon>Nocardia</taxon>
    </lineage>
</organism>
<protein>
    <submittedName>
        <fullName evidence="4">Sensor domain-containing diguanylate cyclase</fullName>
        <ecNumber evidence="4">2.7.7.65</ecNumber>
    </submittedName>
</protein>
<sequence>MDDIDRAALARTWRQALATGGIEPIEAGTDGLRLSGLVDRLAAALDAEPFDATVGVGVGAALWAADFTDPMVPILSAPVLHALAEASAHPDAGIRLSGLLTGLGQGHQRKVDEVSEQDARFRVLFDSTGVAIAIGDTDGTLVDANPALADMIGIPVENLRGISVYDFAHPDDRDTIRTLLYEKLVPAGEGTVTLDQRLVRADGSIGWMTFAITYVRGSHGRSDCLLAIGADVTERHLLQEELHRQARHDPLTGLPNRRFLLERIEELIADADTDTRTGLCFADLDHFKHVNDHYGHRVGDRVLSEAADRLYRAVHESGCFVCRLGGDEFVALIEPPTDGDTVSLFADRMLAAFDEPVVVDGLEIEISASIGAVVTSLAHADAESLLDAADTGLRNAKRNSKGRWVMHTQASFD</sequence>
<accession>A0ABV3FX58</accession>
<dbReference type="InterPro" id="IPR001610">
    <property type="entry name" value="PAC"/>
</dbReference>
<dbReference type="RefSeq" id="WP_357785784.1">
    <property type="nucleotide sequence ID" value="NZ_JBFAKC010000009.1"/>
</dbReference>
<dbReference type="PROSITE" id="PS50112">
    <property type="entry name" value="PAS"/>
    <property type="match status" value="1"/>
</dbReference>
<comment type="caution">
    <text evidence="4">The sequence shown here is derived from an EMBL/GenBank/DDBJ whole genome shotgun (WGS) entry which is preliminary data.</text>
</comment>
<dbReference type="InterPro" id="IPR000700">
    <property type="entry name" value="PAS-assoc_C"/>
</dbReference>
<feature type="domain" description="PAC" evidence="2">
    <location>
        <begin position="192"/>
        <end position="244"/>
    </location>
</feature>
<dbReference type="InterPro" id="IPR029787">
    <property type="entry name" value="Nucleotide_cyclase"/>
</dbReference>
<dbReference type="Pfam" id="PF08448">
    <property type="entry name" value="PAS_4"/>
    <property type="match status" value="1"/>
</dbReference>
<dbReference type="InterPro" id="IPR035965">
    <property type="entry name" value="PAS-like_dom_sf"/>
</dbReference>
<dbReference type="SMART" id="SM00091">
    <property type="entry name" value="PAS"/>
    <property type="match status" value="1"/>
</dbReference>
<keyword evidence="4" id="KW-0548">Nucleotidyltransferase</keyword>
<dbReference type="PROSITE" id="PS50113">
    <property type="entry name" value="PAC"/>
    <property type="match status" value="1"/>
</dbReference>